<dbReference type="PANTHER" id="PTHR30349:SF77">
    <property type="entry name" value="TYROSINE RECOMBINASE XERC"/>
    <property type="match status" value="1"/>
</dbReference>
<accession>A0ABV7F830</accession>
<evidence type="ECO:0000256" key="9">
    <source>
        <dbReference type="PROSITE-ProRule" id="PRU01248"/>
    </source>
</evidence>
<name>A0ABV7F830_9BURK</name>
<dbReference type="PROSITE" id="PS51898">
    <property type="entry name" value="TYR_RECOMBINASE"/>
    <property type="match status" value="1"/>
</dbReference>
<dbReference type="InterPro" id="IPR013762">
    <property type="entry name" value="Integrase-like_cat_sf"/>
</dbReference>
<keyword evidence="6 9" id="KW-0238">DNA-binding</keyword>
<feature type="compositionally biased region" description="Basic and acidic residues" evidence="10">
    <location>
        <begin position="387"/>
        <end position="399"/>
    </location>
</feature>
<evidence type="ECO:0000256" key="1">
    <source>
        <dbReference type="ARBA" id="ARBA00004496"/>
    </source>
</evidence>
<sequence length="399" mass="45308">MKGNMISGIVGNSLPLAPDFALSLGTAPVDGQLISATNDVDAIKEWISRYAHSPNTVAAARKDAERFYLWITERGLPLRAVRKSDCEDYREFLRDPQPAEHWCGPSKPRHMKDGSNNPEWRPFVGPLKDSSIRQTCTQIFGLYEFLCNAGYVPGNPWRLLGKLPPPEEEQEDFFERFLERDALDALRRYIETMQDGNKIDKKHYDRVRWIFSALYLSGVRRSEFVNAKMNSIRRVKGKWWWKVKGKGGVTGNVPVNEEMMAELMSYRTSLGLAPLPSPDDETPMVSDVSGKLRPITASALYKLVKQVLNNAAIHTEKTGNLEAANNLRRASTHWMRHTSATDQVNVPGADIKMVSKNLRHANISTTMRYVHVEHQARHNQTQGHQLWENDKVESPSDID</sequence>
<gene>
    <name evidence="13" type="ORF">ACFOFO_25600</name>
</gene>
<evidence type="ECO:0000259" key="11">
    <source>
        <dbReference type="PROSITE" id="PS51898"/>
    </source>
</evidence>
<dbReference type="InterPro" id="IPR002104">
    <property type="entry name" value="Integrase_catalytic"/>
</dbReference>
<comment type="subcellular location">
    <subcellularLocation>
        <location evidence="1">Cytoplasm</location>
    </subcellularLocation>
</comment>
<dbReference type="Proteomes" id="UP001595530">
    <property type="component" value="Unassembled WGS sequence"/>
</dbReference>
<reference evidence="14" key="1">
    <citation type="journal article" date="2019" name="Int. J. Syst. Evol. Microbiol.">
        <title>The Global Catalogue of Microorganisms (GCM) 10K type strain sequencing project: providing services to taxonomists for standard genome sequencing and annotation.</title>
        <authorList>
            <consortium name="The Broad Institute Genomics Platform"/>
            <consortium name="The Broad Institute Genome Sequencing Center for Infectious Disease"/>
            <person name="Wu L."/>
            <person name="Ma J."/>
        </authorList>
    </citation>
    <scope>NUCLEOTIDE SEQUENCE [LARGE SCALE GENOMIC DNA]</scope>
    <source>
        <strain evidence="14">KCTC 42986</strain>
    </source>
</reference>
<dbReference type="InterPro" id="IPR044068">
    <property type="entry name" value="CB"/>
</dbReference>
<evidence type="ECO:0000256" key="4">
    <source>
        <dbReference type="ARBA" id="ARBA00022829"/>
    </source>
</evidence>
<keyword evidence="7" id="KW-0233">DNA recombination</keyword>
<dbReference type="PANTHER" id="PTHR30349">
    <property type="entry name" value="PHAGE INTEGRASE-RELATED"/>
    <property type="match status" value="1"/>
</dbReference>
<keyword evidence="5" id="KW-0229">DNA integration</keyword>
<dbReference type="InterPro" id="IPR010998">
    <property type="entry name" value="Integrase_recombinase_N"/>
</dbReference>
<dbReference type="Gene3D" id="1.10.150.130">
    <property type="match status" value="1"/>
</dbReference>
<feature type="region of interest" description="Disordered" evidence="10">
    <location>
        <begin position="376"/>
        <end position="399"/>
    </location>
</feature>
<dbReference type="Gene3D" id="1.10.443.10">
    <property type="entry name" value="Intergrase catalytic core"/>
    <property type="match status" value="1"/>
</dbReference>
<proteinExistence type="predicted"/>
<dbReference type="RefSeq" id="WP_390333423.1">
    <property type="nucleotide sequence ID" value="NZ_JBHRTP010000109.1"/>
</dbReference>
<comment type="caution">
    <text evidence="13">The sequence shown here is derived from an EMBL/GenBank/DDBJ whole genome shotgun (WGS) entry which is preliminary data.</text>
</comment>
<keyword evidence="3" id="KW-0132">Cell division</keyword>
<evidence type="ECO:0000256" key="5">
    <source>
        <dbReference type="ARBA" id="ARBA00022908"/>
    </source>
</evidence>
<evidence type="ECO:0000256" key="10">
    <source>
        <dbReference type="SAM" id="MobiDB-lite"/>
    </source>
</evidence>
<feature type="domain" description="Tyr recombinase" evidence="11">
    <location>
        <begin position="173"/>
        <end position="382"/>
    </location>
</feature>
<evidence type="ECO:0000256" key="3">
    <source>
        <dbReference type="ARBA" id="ARBA00022618"/>
    </source>
</evidence>
<protein>
    <submittedName>
        <fullName evidence="13">Tyrosine-type recombinase/integrase</fullName>
    </submittedName>
</protein>
<evidence type="ECO:0000256" key="6">
    <source>
        <dbReference type="ARBA" id="ARBA00023125"/>
    </source>
</evidence>
<dbReference type="Pfam" id="PF00589">
    <property type="entry name" value="Phage_integrase"/>
    <property type="match status" value="1"/>
</dbReference>
<evidence type="ECO:0000256" key="7">
    <source>
        <dbReference type="ARBA" id="ARBA00023172"/>
    </source>
</evidence>
<keyword evidence="4" id="KW-0159">Chromosome partition</keyword>
<evidence type="ECO:0000256" key="2">
    <source>
        <dbReference type="ARBA" id="ARBA00022490"/>
    </source>
</evidence>
<dbReference type="SUPFAM" id="SSF56349">
    <property type="entry name" value="DNA breaking-rejoining enzymes"/>
    <property type="match status" value="1"/>
</dbReference>
<dbReference type="InterPro" id="IPR011010">
    <property type="entry name" value="DNA_brk_join_enz"/>
</dbReference>
<organism evidence="13 14">
    <name type="scientific">Undibacterium arcticum</name>
    <dbReference type="NCBI Taxonomy" id="1762892"/>
    <lineage>
        <taxon>Bacteria</taxon>
        <taxon>Pseudomonadati</taxon>
        <taxon>Pseudomonadota</taxon>
        <taxon>Betaproteobacteria</taxon>
        <taxon>Burkholderiales</taxon>
        <taxon>Oxalobacteraceae</taxon>
        <taxon>Undibacterium</taxon>
    </lineage>
</organism>
<feature type="domain" description="Core-binding (CB)" evidence="12">
    <location>
        <begin position="37"/>
        <end position="147"/>
    </location>
</feature>
<evidence type="ECO:0000313" key="13">
    <source>
        <dbReference type="EMBL" id="MFC3111279.1"/>
    </source>
</evidence>
<dbReference type="InterPro" id="IPR050090">
    <property type="entry name" value="Tyrosine_recombinase_XerCD"/>
</dbReference>
<dbReference type="EMBL" id="JBHRTP010000109">
    <property type="protein sequence ID" value="MFC3111279.1"/>
    <property type="molecule type" value="Genomic_DNA"/>
</dbReference>
<keyword evidence="8" id="KW-0131">Cell cycle</keyword>
<dbReference type="CDD" id="cd00397">
    <property type="entry name" value="DNA_BRE_C"/>
    <property type="match status" value="1"/>
</dbReference>
<keyword evidence="2" id="KW-0963">Cytoplasm</keyword>
<evidence type="ECO:0000259" key="12">
    <source>
        <dbReference type="PROSITE" id="PS51900"/>
    </source>
</evidence>
<evidence type="ECO:0000256" key="8">
    <source>
        <dbReference type="ARBA" id="ARBA00023306"/>
    </source>
</evidence>
<evidence type="ECO:0000313" key="14">
    <source>
        <dbReference type="Proteomes" id="UP001595530"/>
    </source>
</evidence>
<dbReference type="PROSITE" id="PS51900">
    <property type="entry name" value="CB"/>
    <property type="match status" value="1"/>
</dbReference>
<keyword evidence="14" id="KW-1185">Reference proteome</keyword>